<evidence type="ECO:0000313" key="3">
    <source>
        <dbReference type="EMBL" id="SCA95749.1"/>
    </source>
</evidence>
<evidence type="ECO:0000256" key="1">
    <source>
        <dbReference type="ARBA" id="ARBA00022679"/>
    </source>
</evidence>
<dbReference type="SUPFAM" id="SSF53756">
    <property type="entry name" value="UDP-Glycosyltransferase/glycogen phosphorylase"/>
    <property type="match status" value="1"/>
</dbReference>
<dbReference type="GO" id="GO:0016757">
    <property type="term" value="F:glycosyltransferase activity"/>
    <property type="evidence" value="ECO:0007669"/>
    <property type="project" value="InterPro"/>
</dbReference>
<dbReference type="GO" id="GO:0009103">
    <property type="term" value="P:lipopolysaccharide biosynthetic process"/>
    <property type="evidence" value="ECO:0007669"/>
    <property type="project" value="TreeGrafter"/>
</dbReference>
<accession>A0A1C3SYQ0</accession>
<dbReference type="Pfam" id="PF00534">
    <property type="entry name" value="Glycos_transf_1"/>
    <property type="match status" value="1"/>
</dbReference>
<keyword evidence="1 3" id="KW-0808">Transferase</keyword>
<gene>
    <name evidence="3" type="primary">wcpJ</name>
    <name evidence="3" type="synonym">KL127_00012</name>
</gene>
<protein>
    <submittedName>
        <fullName evidence="3">Glycosyltransferase</fullName>
    </submittedName>
</protein>
<dbReference type="RefSeq" id="WP_130243644.1">
    <property type="nucleotide sequence ID" value="NZ_BGNN01000101.1"/>
</dbReference>
<dbReference type="PANTHER" id="PTHR46401:SF2">
    <property type="entry name" value="GLYCOSYLTRANSFERASE WBBK-RELATED"/>
    <property type="match status" value="1"/>
</dbReference>
<evidence type="ECO:0000259" key="2">
    <source>
        <dbReference type="Pfam" id="PF00534"/>
    </source>
</evidence>
<reference evidence="3" key="2">
    <citation type="submission" date="2016-08" db="EMBL/GenBank/DDBJ databases">
        <title>Klebsiella loci capsule.</title>
        <authorList>
            <person name="Holt K.E."/>
            <person name="Thomson N.R."/>
        </authorList>
    </citation>
    <scope>NUCLEOTIDE SEQUENCE</scope>
    <source>
        <strain evidence="3">INF097</strain>
    </source>
</reference>
<proteinExistence type="predicted"/>
<name>A0A1C3SYQ0_KLEPN</name>
<dbReference type="Gene3D" id="3.40.50.2000">
    <property type="entry name" value="Glycogen Phosphorylase B"/>
    <property type="match status" value="1"/>
</dbReference>
<dbReference type="PANTHER" id="PTHR46401">
    <property type="entry name" value="GLYCOSYLTRANSFERASE WBBK-RELATED"/>
    <property type="match status" value="1"/>
</dbReference>
<feature type="domain" description="Glycosyl transferase family 1" evidence="2">
    <location>
        <begin position="199"/>
        <end position="344"/>
    </location>
</feature>
<organism evidence="3">
    <name type="scientific">Klebsiella pneumoniae</name>
    <dbReference type="NCBI Taxonomy" id="573"/>
    <lineage>
        <taxon>Bacteria</taxon>
        <taxon>Pseudomonadati</taxon>
        <taxon>Pseudomonadota</taxon>
        <taxon>Gammaproteobacteria</taxon>
        <taxon>Enterobacterales</taxon>
        <taxon>Enterobacteriaceae</taxon>
        <taxon>Klebsiella/Raoultella group</taxon>
        <taxon>Klebsiella</taxon>
        <taxon>Klebsiella pneumoniae complex</taxon>
    </lineage>
</organism>
<dbReference type="PATRIC" id="fig|573.1647.peg.2421"/>
<reference evidence="3" key="1">
    <citation type="submission" date="2016-07" db="EMBL/GenBank/DDBJ databases">
        <authorList>
            <person name="Informatics P."/>
        </authorList>
    </citation>
    <scope>NUCLEOTIDE SEQUENCE</scope>
    <source>
        <strain evidence="3">INF097</strain>
    </source>
</reference>
<sequence>MIKVTFIVRDDFHHKFGGDTHQIEQYIRCNTDPGISLSTMTLTQFQKCNDYNKTDFYIITNIDRAADFIQMGLVCKKNNLFNKTFVLPIHHSHEAMNHFNEWRFSRVWPLVNFLGGTLFIEKLKGIYRGVLSKQYRTSISSVFSNYKAHIAAIITKSLGLICIANGEYENICRDFSVSDLEYFIVRNGVSAEISQYADQDIKKRYFDVIVCGRVEERKNQIAIIESLQSYNLRILFLGGVNHFNKKYADKFFEKIKGKDNITHIDQVQPADVLKFYGNSKLSLSASWFEVSSLADIEASYCGCFIFSSQNGHSAEIVPDNQIKLVAPDNLVRLGESIISAIKLWEELPLIKRQPYTWEDSSRALVAGLKKYINKNT</sequence>
<dbReference type="InterPro" id="IPR001296">
    <property type="entry name" value="Glyco_trans_1"/>
</dbReference>
<dbReference type="AlphaFoldDB" id="A0A1C3SYQ0"/>
<dbReference type="EMBL" id="LT603704">
    <property type="protein sequence ID" value="SCA95749.1"/>
    <property type="molecule type" value="Genomic_DNA"/>
</dbReference>